<evidence type="ECO:0000313" key="3">
    <source>
        <dbReference type="EMBL" id="KAA1085725.1"/>
    </source>
</evidence>
<protein>
    <submittedName>
        <fullName evidence="4">Uncharacterized protein</fullName>
    </submittedName>
</protein>
<dbReference type="EMBL" id="VSWC01000106">
    <property type="protein sequence ID" value="KAA1085725.1"/>
    <property type="molecule type" value="Genomic_DNA"/>
</dbReference>
<evidence type="ECO:0000256" key="1">
    <source>
        <dbReference type="SAM" id="SignalP"/>
    </source>
</evidence>
<evidence type="ECO:0000313" key="7">
    <source>
        <dbReference type="Proteomes" id="UP000325313"/>
    </source>
</evidence>
<accession>A0A5B0PRS0</accession>
<keyword evidence="1" id="KW-0732">Signal</keyword>
<sequence>MIFWLPAIYLILHLIGNGSGMEHPNFSGAARSHPSRNFRNINHSTVQRNGQWESLPIPDNCKMIFSNEINQVMEIHVMTYEILKSLEIHSFLDY</sequence>
<dbReference type="Proteomes" id="UP000325313">
    <property type="component" value="Unassembled WGS sequence"/>
</dbReference>
<dbReference type="EMBL" id="VDEP01000036">
    <property type="protein sequence ID" value="KAA1136135.1"/>
    <property type="molecule type" value="Genomic_DNA"/>
</dbReference>
<name>A0A5B0PRS0_PUCGR</name>
<proteinExistence type="predicted"/>
<reference evidence="6 7" key="1">
    <citation type="submission" date="2019-05" db="EMBL/GenBank/DDBJ databases">
        <title>Emergence of the Ug99 lineage of the wheat stem rust pathogen through somatic hybridization.</title>
        <authorList>
            <person name="Li F."/>
            <person name="Upadhyaya N.M."/>
            <person name="Sperschneider J."/>
            <person name="Matny O."/>
            <person name="Nguyen-Phuc H."/>
            <person name="Mago R."/>
            <person name="Raley C."/>
            <person name="Miller M.E."/>
            <person name="Silverstein K.A.T."/>
            <person name="Henningsen E."/>
            <person name="Hirsch C.D."/>
            <person name="Visser B."/>
            <person name="Pretorius Z.A."/>
            <person name="Steffenson B.J."/>
            <person name="Schwessinger B."/>
            <person name="Dodds P.N."/>
            <person name="Figueroa M."/>
        </authorList>
    </citation>
    <scope>NUCLEOTIDE SEQUENCE [LARGE SCALE GENOMIC DNA]</scope>
    <source>
        <strain evidence="3">21-0</strain>
        <strain evidence="4 7">Ug99</strain>
    </source>
</reference>
<feature type="chain" id="PRO_5033474347" evidence="1">
    <location>
        <begin position="21"/>
        <end position="94"/>
    </location>
</feature>
<dbReference type="Proteomes" id="UP000324748">
    <property type="component" value="Unassembled WGS sequence"/>
</dbReference>
<dbReference type="EMBL" id="VDEP01000326">
    <property type="protein sequence ID" value="KAA1103616.1"/>
    <property type="molecule type" value="Genomic_DNA"/>
</dbReference>
<feature type="signal peptide" evidence="1">
    <location>
        <begin position="1"/>
        <end position="20"/>
    </location>
</feature>
<evidence type="ECO:0000313" key="6">
    <source>
        <dbReference type="Proteomes" id="UP000324748"/>
    </source>
</evidence>
<dbReference type="EMBL" id="VDEP01000506">
    <property type="protein sequence ID" value="KAA1068339.1"/>
    <property type="molecule type" value="Genomic_DNA"/>
</dbReference>
<comment type="caution">
    <text evidence="4">The sequence shown here is derived from an EMBL/GenBank/DDBJ whole genome shotgun (WGS) entry which is preliminary data.</text>
</comment>
<organism evidence="4 7">
    <name type="scientific">Puccinia graminis f. sp. tritici</name>
    <dbReference type="NCBI Taxonomy" id="56615"/>
    <lineage>
        <taxon>Eukaryota</taxon>
        <taxon>Fungi</taxon>
        <taxon>Dikarya</taxon>
        <taxon>Basidiomycota</taxon>
        <taxon>Pucciniomycotina</taxon>
        <taxon>Pucciniomycetes</taxon>
        <taxon>Pucciniales</taxon>
        <taxon>Pucciniaceae</taxon>
        <taxon>Puccinia</taxon>
    </lineage>
</organism>
<keyword evidence="6" id="KW-1185">Reference proteome</keyword>
<evidence type="ECO:0000313" key="4">
    <source>
        <dbReference type="EMBL" id="KAA1103616.1"/>
    </source>
</evidence>
<evidence type="ECO:0000313" key="5">
    <source>
        <dbReference type="EMBL" id="KAA1136135.1"/>
    </source>
</evidence>
<gene>
    <name evidence="3" type="ORF">PGT21_017519</name>
    <name evidence="4" type="ORF">PGTUg99_000344</name>
    <name evidence="5" type="ORF">PGTUg99_032966</name>
    <name evidence="2" type="ORF">PGTUg99_034546</name>
</gene>
<dbReference type="AlphaFoldDB" id="A0A5B0PRS0"/>
<evidence type="ECO:0000313" key="2">
    <source>
        <dbReference type="EMBL" id="KAA1068339.1"/>
    </source>
</evidence>